<reference evidence="3 4" key="1">
    <citation type="submission" date="2006-02" db="EMBL/GenBank/DDBJ databases">
        <authorList>
            <person name="Waterbury J."/>
            <person name="Ferriera S."/>
            <person name="Johnson J."/>
            <person name="Kravitz S."/>
            <person name="Halpern A."/>
            <person name="Remington K."/>
            <person name="Beeson K."/>
            <person name="Tran B."/>
            <person name="Rogers Y.-H."/>
            <person name="Friedman R."/>
            <person name="Venter J.C."/>
        </authorList>
    </citation>
    <scope>NUCLEOTIDE SEQUENCE [LARGE SCALE GENOMIC DNA]</scope>
    <source>
        <strain evidence="3 4">Nb-231</strain>
    </source>
</reference>
<keyword evidence="2" id="KW-1277">Toxin-antitoxin system</keyword>
<dbReference type="EMBL" id="AAOF01000017">
    <property type="protein sequence ID" value="EAR20763.1"/>
    <property type="molecule type" value="Genomic_DNA"/>
</dbReference>
<proteinExistence type="predicted"/>
<name>A4BU89_9GAMM</name>
<protein>
    <recommendedName>
        <fullName evidence="1">Antitoxin ParD</fullName>
    </recommendedName>
</protein>
<evidence type="ECO:0000313" key="4">
    <source>
        <dbReference type="Proteomes" id="UP000003374"/>
    </source>
</evidence>
<dbReference type="Pfam" id="PF09386">
    <property type="entry name" value="ParD"/>
    <property type="match status" value="1"/>
</dbReference>
<dbReference type="InterPro" id="IPR022789">
    <property type="entry name" value="ParD"/>
</dbReference>
<dbReference type="RefSeq" id="WP_005003209.1">
    <property type="nucleotide sequence ID" value="NZ_CH672427.1"/>
</dbReference>
<dbReference type="InterPro" id="IPR010985">
    <property type="entry name" value="Ribbon_hlx_hlx"/>
</dbReference>
<dbReference type="AlphaFoldDB" id="A4BU89"/>
<organism evidence="3 4">
    <name type="scientific">Nitrococcus mobilis Nb-231</name>
    <dbReference type="NCBI Taxonomy" id="314278"/>
    <lineage>
        <taxon>Bacteria</taxon>
        <taxon>Pseudomonadati</taxon>
        <taxon>Pseudomonadota</taxon>
        <taxon>Gammaproteobacteria</taxon>
        <taxon>Chromatiales</taxon>
        <taxon>Ectothiorhodospiraceae</taxon>
        <taxon>Nitrococcus</taxon>
    </lineage>
</organism>
<comment type="caution">
    <text evidence="3">The sequence shown here is derived from an EMBL/GenBank/DDBJ whole genome shotgun (WGS) entry which is preliminary data.</text>
</comment>
<dbReference type="GO" id="GO:0006355">
    <property type="term" value="P:regulation of DNA-templated transcription"/>
    <property type="evidence" value="ECO:0007669"/>
    <property type="project" value="InterPro"/>
</dbReference>
<gene>
    <name evidence="3" type="ORF">NB231_12771</name>
</gene>
<sequence>MSKLTIDLPEQRRRALKAAAARRGVTITHLIEESLRLNGIRTDEEISNLMERLRRQ</sequence>
<accession>A4BU89</accession>
<evidence type="ECO:0000256" key="1">
    <source>
        <dbReference type="ARBA" id="ARBA00017940"/>
    </source>
</evidence>
<evidence type="ECO:0000256" key="2">
    <source>
        <dbReference type="ARBA" id="ARBA00022649"/>
    </source>
</evidence>
<evidence type="ECO:0000313" key="3">
    <source>
        <dbReference type="EMBL" id="EAR20763.1"/>
    </source>
</evidence>
<dbReference type="HOGENOM" id="CLU_196681_0_0_6"/>
<dbReference type="InterPro" id="IPR038296">
    <property type="entry name" value="ParD_sf"/>
</dbReference>
<keyword evidence="4" id="KW-1185">Reference proteome</keyword>
<dbReference type="Proteomes" id="UP000003374">
    <property type="component" value="Unassembled WGS sequence"/>
</dbReference>
<dbReference type="Gene3D" id="6.10.180.10">
    <property type="entry name" value="Antitoxin ParD"/>
    <property type="match status" value="1"/>
</dbReference>
<dbReference type="SUPFAM" id="SSF47598">
    <property type="entry name" value="Ribbon-helix-helix"/>
    <property type="match status" value="1"/>
</dbReference>